<gene>
    <name evidence="1" type="ORF">ColLi_13172</name>
</gene>
<comment type="caution">
    <text evidence="1">The sequence shown here is derived from an EMBL/GenBank/DDBJ whole genome shotgun (WGS) entry which is preliminary data.</text>
</comment>
<evidence type="ECO:0000313" key="1">
    <source>
        <dbReference type="EMBL" id="GJC90334.1"/>
    </source>
</evidence>
<organism evidence="1 2">
    <name type="scientific">Colletotrichum liriopes</name>
    <dbReference type="NCBI Taxonomy" id="708192"/>
    <lineage>
        <taxon>Eukaryota</taxon>
        <taxon>Fungi</taxon>
        <taxon>Dikarya</taxon>
        <taxon>Ascomycota</taxon>
        <taxon>Pezizomycotina</taxon>
        <taxon>Sordariomycetes</taxon>
        <taxon>Hypocreomycetidae</taxon>
        <taxon>Glomerellales</taxon>
        <taxon>Glomerellaceae</taxon>
        <taxon>Colletotrichum</taxon>
        <taxon>Colletotrichum spaethianum species complex</taxon>
    </lineage>
</organism>
<proteinExistence type="predicted"/>
<dbReference type="AlphaFoldDB" id="A0AA37H0L6"/>
<reference evidence="1 2" key="1">
    <citation type="submission" date="2021-07" db="EMBL/GenBank/DDBJ databases">
        <title>Genome data of Colletotrichum spaethianum.</title>
        <authorList>
            <person name="Utami Y.D."/>
            <person name="Hiruma K."/>
        </authorList>
    </citation>
    <scope>NUCLEOTIDE SEQUENCE [LARGE SCALE GENOMIC DNA]</scope>
    <source>
        <strain evidence="1 2">MAFF 242679</strain>
    </source>
</reference>
<dbReference type="EMBL" id="BPPX01000052">
    <property type="protein sequence ID" value="GJC90334.1"/>
    <property type="molecule type" value="Genomic_DNA"/>
</dbReference>
<protein>
    <submittedName>
        <fullName evidence="1">Uncharacterized protein</fullName>
    </submittedName>
</protein>
<evidence type="ECO:0000313" key="2">
    <source>
        <dbReference type="Proteomes" id="UP001055172"/>
    </source>
</evidence>
<name>A0AA37H0L6_9PEZI</name>
<accession>A0AA37H0L6</accession>
<dbReference type="Proteomes" id="UP001055172">
    <property type="component" value="Unassembled WGS sequence"/>
</dbReference>
<keyword evidence="2" id="KW-1185">Reference proteome</keyword>
<sequence length="93" mass="9907">MSVPVTASGPSILETSIPNLRNLKSQGYIELEEIEISPSFGDGTLNPNSAPMKRADLLSGASANFGRPYMEILALQDLLAKAGFIDITINVSK</sequence>